<dbReference type="OrthoDB" id="6077919at2759"/>
<feature type="transmembrane region" description="Helical" evidence="3">
    <location>
        <begin position="351"/>
        <end position="370"/>
    </location>
</feature>
<feature type="domain" description="C2H2-type" evidence="4">
    <location>
        <begin position="205"/>
        <end position="234"/>
    </location>
</feature>
<dbReference type="AlphaFoldDB" id="L8WNI2"/>
<keyword evidence="3" id="KW-1133">Transmembrane helix</keyword>
<feature type="compositionally biased region" description="Basic residues" evidence="2">
    <location>
        <begin position="110"/>
        <end position="119"/>
    </location>
</feature>
<feature type="compositionally biased region" description="Low complexity" evidence="2">
    <location>
        <begin position="252"/>
        <end position="265"/>
    </location>
</feature>
<accession>L8WNI2</accession>
<name>L8WNI2_THACA</name>
<keyword evidence="6" id="KW-1185">Reference proteome</keyword>
<dbReference type="STRING" id="983506.L8WNI2"/>
<evidence type="ECO:0000259" key="4">
    <source>
        <dbReference type="PROSITE" id="PS50157"/>
    </source>
</evidence>
<dbReference type="EMBL" id="AFRT01001639">
    <property type="protein sequence ID" value="ELU39721.1"/>
    <property type="molecule type" value="Genomic_DNA"/>
</dbReference>
<gene>
    <name evidence="5" type="ORF">AG1IA_06249</name>
</gene>
<dbReference type="GO" id="GO:0008270">
    <property type="term" value="F:zinc ion binding"/>
    <property type="evidence" value="ECO:0007669"/>
    <property type="project" value="UniProtKB-KW"/>
</dbReference>
<feature type="region of interest" description="Disordered" evidence="2">
    <location>
        <begin position="226"/>
        <end position="265"/>
    </location>
</feature>
<keyword evidence="3" id="KW-0472">Membrane</keyword>
<dbReference type="HOGENOM" id="CLU_444218_0_0_1"/>
<keyword evidence="1" id="KW-0479">Metal-binding</keyword>
<comment type="caution">
    <text evidence="5">The sequence shown here is derived from an EMBL/GenBank/DDBJ whole genome shotgun (WGS) entry which is preliminary data.</text>
</comment>
<dbReference type="InterPro" id="IPR013087">
    <property type="entry name" value="Znf_C2H2_type"/>
</dbReference>
<dbReference type="InterPro" id="IPR036236">
    <property type="entry name" value="Znf_C2H2_sf"/>
</dbReference>
<evidence type="ECO:0000256" key="2">
    <source>
        <dbReference type="SAM" id="MobiDB-lite"/>
    </source>
</evidence>
<dbReference type="Proteomes" id="UP000011668">
    <property type="component" value="Unassembled WGS sequence"/>
</dbReference>
<evidence type="ECO:0000313" key="6">
    <source>
        <dbReference type="Proteomes" id="UP000011668"/>
    </source>
</evidence>
<proteinExistence type="predicted"/>
<dbReference type="PROSITE" id="PS00028">
    <property type="entry name" value="ZINC_FINGER_C2H2_1"/>
    <property type="match status" value="1"/>
</dbReference>
<evidence type="ECO:0000313" key="5">
    <source>
        <dbReference type="EMBL" id="ELU39721.1"/>
    </source>
</evidence>
<evidence type="ECO:0000256" key="3">
    <source>
        <dbReference type="SAM" id="Phobius"/>
    </source>
</evidence>
<feature type="region of interest" description="Disordered" evidence="2">
    <location>
        <begin position="33"/>
        <end position="81"/>
    </location>
</feature>
<protein>
    <submittedName>
        <fullName evidence="5">Zf-C2H2 domain-containing protein</fullName>
    </submittedName>
</protein>
<dbReference type="SMART" id="SM00355">
    <property type="entry name" value="ZnF_C2H2"/>
    <property type="match status" value="2"/>
</dbReference>
<reference evidence="5 6" key="1">
    <citation type="journal article" date="2013" name="Nat. Commun.">
        <title>The evolution and pathogenic mechanisms of the rice sheath blight pathogen.</title>
        <authorList>
            <person name="Zheng A."/>
            <person name="Lin R."/>
            <person name="Xu L."/>
            <person name="Qin P."/>
            <person name="Tang C."/>
            <person name="Ai P."/>
            <person name="Zhang D."/>
            <person name="Liu Y."/>
            <person name="Sun Z."/>
            <person name="Feng H."/>
            <person name="Wang Y."/>
            <person name="Chen Y."/>
            <person name="Liang X."/>
            <person name="Fu R."/>
            <person name="Li Q."/>
            <person name="Zhang J."/>
            <person name="Yu X."/>
            <person name="Xie Z."/>
            <person name="Ding L."/>
            <person name="Guan P."/>
            <person name="Tang J."/>
            <person name="Liang Y."/>
            <person name="Wang S."/>
            <person name="Deng Q."/>
            <person name="Li S."/>
            <person name="Zhu J."/>
            <person name="Wang L."/>
            <person name="Liu H."/>
            <person name="Li P."/>
        </authorList>
    </citation>
    <scope>NUCLEOTIDE SEQUENCE [LARGE SCALE GENOMIC DNA]</scope>
    <source>
        <strain evidence="6">AG-1 IA</strain>
    </source>
</reference>
<feature type="transmembrane region" description="Helical" evidence="3">
    <location>
        <begin position="326"/>
        <end position="345"/>
    </location>
</feature>
<feature type="region of interest" description="Disordered" evidence="2">
    <location>
        <begin position="94"/>
        <end position="152"/>
    </location>
</feature>
<feature type="compositionally biased region" description="Low complexity" evidence="2">
    <location>
        <begin position="120"/>
        <end position="136"/>
    </location>
</feature>
<evidence type="ECO:0000256" key="1">
    <source>
        <dbReference type="PROSITE-ProRule" id="PRU00042"/>
    </source>
</evidence>
<sequence>MFLDQPRQPLPGIQALFGIGPSTDRLSAIATIPTDQLPPPRHIEPRLMPGGHSDTAATSSRAGHYPPHVTSEVSYRAERPDRDVYQTRHADMTPRAAPSATLAPSEPPSHHLHSHHRRVSSTSSASASTRSRSPVAPTQPHSQHVLMRVQQPQPEEFSKEFLAAKYECQYCGKRFNRPSSLKERNVSANMCHPLCHAYLLGFLAYKCTFPSCGRRFSVMSNMRRHSRVHNQTSPGGHGANLSEWRSDDEEGSVSSASASACGSPSLVGVRRTSPLAQTSPRIHPYARSPSMGMSISPPTREIGDMGLGTIRMEHHPRTARSSDMPVSGFFLLIFSFFFLLLTGYARPTVSVSIIIMLFSSFCHLLFIFSAPTQMYRLLRVSCPLRSSYRIYHVVLSHGGWSRSRRLGTLSNTIVLGVSGRWELVCDLRQGNKVGVILSGSLALFGIHLLNSGDSETVMSRRTLHPVATSGRIVSSPMSTNRWNPLDGRSALFPIYLRTRTKSHRTESLNCVGDRGQGSLIISYSCARFVANPHSASVCAPVTIPGVSGLTLLGFPGLQIPLADPHFSNCVQSATWCRHTLQSSTVRACVPGAFRRNIHSVVKLDEYSRAGIAAST</sequence>
<dbReference type="Gene3D" id="3.30.160.60">
    <property type="entry name" value="Classic Zinc Finger"/>
    <property type="match status" value="1"/>
</dbReference>
<dbReference type="PROSITE" id="PS50157">
    <property type="entry name" value="ZINC_FINGER_C2H2_2"/>
    <property type="match status" value="2"/>
</dbReference>
<keyword evidence="3" id="KW-0812">Transmembrane</keyword>
<feature type="domain" description="C2H2-type" evidence="4">
    <location>
        <begin position="166"/>
        <end position="192"/>
    </location>
</feature>
<keyword evidence="1" id="KW-0862">Zinc</keyword>
<keyword evidence="1" id="KW-0863">Zinc-finger</keyword>
<organism evidence="5 6">
    <name type="scientific">Thanatephorus cucumeris (strain AG1-IA)</name>
    <name type="common">Rice sheath blight fungus</name>
    <name type="synonym">Rhizoctonia solani</name>
    <dbReference type="NCBI Taxonomy" id="983506"/>
    <lineage>
        <taxon>Eukaryota</taxon>
        <taxon>Fungi</taxon>
        <taxon>Dikarya</taxon>
        <taxon>Basidiomycota</taxon>
        <taxon>Agaricomycotina</taxon>
        <taxon>Agaricomycetes</taxon>
        <taxon>Cantharellales</taxon>
        <taxon>Ceratobasidiaceae</taxon>
        <taxon>Rhizoctonia</taxon>
        <taxon>Rhizoctonia solani AG-1</taxon>
    </lineage>
</organism>
<dbReference type="SUPFAM" id="SSF57667">
    <property type="entry name" value="beta-beta-alpha zinc fingers"/>
    <property type="match status" value="1"/>
</dbReference>